<sequence length="99" mass="10973">MDANGDKNMGTETVNLENSTVGQSENFIPQVDNVDPGENEAILITMSEIEDQDNFEREIFAAEQVLIDPVGYSFSTKWFLGTINEYDISPDLNNPSPNA</sequence>
<protein>
    <submittedName>
        <fullName evidence="2">Uncharacterized protein</fullName>
    </submittedName>
</protein>
<dbReference type="AlphaFoldDB" id="A0AAV4NTP5"/>
<accession>A0AAV4NTP5</accession>
<reference evidence="2 3" key="1">
    <citation type="submission" date="2021-06" db="EMBL/GenBank/DDBJ databases">
        <title>Caerostris extrusa draft genome.</title>
        <authorList>
            <person name="Kono N."/>
            <person name="Arakawa K."/>
        </authorList>
    </citation>
    <scope>NUCLEOTIDE SEQUENCE [LARGE SCALE GENOMIC DNA]</scope>
</reference>
<keyword evidence="3" id="KW-1185">Reference proteome</keyword>
<evidence type="ECO:0000256" key="1">
    <source>
        <dbReference type="SAM" id="MobiDB-lite"/>
    </source>
</evidence>
<proteinExistence type="predicted"/>
<feature type="compositionally biased region" description="Polar residues" evidence="1">
    <location>
        <begin position="10"/>
        <end position="27"/>
    </location>
</feature>
<dbReference type="EMBL" id="BPLR01021293">
    <property type="protein sequence ID" value="GIX88093.1"/>
    <property type="molecule type" value="Genomic_DNA"/>
</dbReference>
<evidence type="ECO:0000313" key="3">
    <source>
        <dbReference type="Proteomes" id="UP001054945"/>
    </source>
</evidence>
<evidence type="ECO:0000313" key="2">
    <source>
        <dbReference type="EMBL" id="GIX88093.1"/>
    </source>
</evidence>
<gene>
    <name evidence="2" type="ORF">CEXT_16801</name>
</gene>
<comment type="caution">
    <text evidence="2">The sequence shown here is derived from an EMBL/GenBank/DDBJ whole genome shotgun (WGS) entry which is preliminary data.</text>
</comment>
<organism evidence="2 3">
    <name type="scientific">Caerostris extrusa</name>
    <name type="common">Bark spider</name>
    <name type="synonym">Caerostris bankana</name>
    <dbReference type="NCBI Taxonomy" id="172846"/>
    <lineage>
        <taxon>Eukaryota</taxon>
        <taxon>Metazoa</taxon>
        <taxon>Ecdysozoa</taxon>
        <taxon>Arthropoda</taxon>
        <taxon>Chelicerata</taxon>
        <taxon>Arachnida</taxon>
        <taxon>Araneae</taxon>
        <taxon>Araneomorphae</taxon>
        <taxon>Entelegynae</taxon>
        <taxon>Araneoidea</taxon>
        <taxon>Araneidae</taxon>
        <taxon>Caerostris</taxon>
    </lineage>
</organism>
<dbReference type="Proteomes" id="UP001054945">
    <property type="component" value="Unassembled WGS sequence"/>
</dbReference>
<feature type="region of interest" description="Disordered" evidence="1">
    <location>
        <begin position="1"/>
        <end position="34"/>
    </location>
</feature>
<name>A0AAV4NTP5_CAEEX</name>